<evidence type="ECO:0000256" key="1">
    <source>
        <dbReference type="ARBA" id="ARBA00009662"/>
    </source>
</evidence>
<name>A0ABD2IT02_HETSC</name>
<dbReference type="PANTHER" id="PTHR12192">
    <property type="entry name" value="CATION TRANSPORT PROTEIN CHAC-RELATED"/>
    <property type="match status" value="1"/>
</dbReference>
<proteinExistence type="inferred from homology"/>
<sequence>MYIFGYGSLLWNPNFLYDEAIQGVVIGYVRRFWHLSPDHRGTPDNPGRVVSLFPDVSGSCWGIAYKINKKNIESTLKYLDHREKAGYQLKCVQFYPDNGSDPFELCVYISEAGDNIYHSVPTSIDEIVKQIIRSRGPSGSNLEYALRLADCQRRMAPKVWDEHLFEIEQRLLKECEYLRHEDEILEKLNHNLSYLVRERNNSEA</sequence>
<gene>
    <name evidence="7" type="ORF">niasHS_010931</name>
</gene>
<evidence type="ECO:0000256" key="2">
    <source>
        <dbReference type="ARBA" id="ARBA00012344"/>
    </source>
</evidence>
<dbReference type="PANTHER" id="PTHR12192:SF2">
    <property type="entry name" value="GLUTATHIONE-SPECIFIC GAMMA-GLUTAMYLCYCLOTRANSFERASE 2"/>
    <property type="match status" value="1"/>
</dbReference>
<comment type="catalytic activity">
    <reaction evidence="6">
        <text>glutathione = L-cysteinylglycine + 5-oxo-L-proline</text>
        <dbReference type="Rhea" id="RHEA:47724"/>
        <dbReference type="ChEBI" id="CHEBI:57925"/>
        <dbReference type="ChEBI" id="CHEBI:58402"/>
        <dbReference type="ChEBI" id="CHEBI:61694"/>
        <dbReference type="EC" id="4.3.2.7"/>
    </reaction>
</comment>
<dbReference type="Proteomes" id="UP001620645">
    <property type="component" value="Unassembled WGS sequence"/>
</dbReference>
<dbReference type="InterPro" id="IPR036568">
    <property type="entry name" value="GGCT-like_sf"/>
</dbReference>
<evidence type="ECO:0000256" key="4">
    <source>
        <dbReference type="ARBA" id="ARBA00043195"/>
    </source>
</evidence>
<keyword evidence="3" id="KW-0456">Lyase</keyword>
<dbReference type="AlphaFoldDB" id="A0ABD2IT02"/>
<dbReference type="InterPro" id="IPR013024">
    <property type="entry name" value="GGCT-like"/>
</dbReference>
<evidence type="ECO:0000313" key="8">
    <source>
        <dbReference type="Proteomes" id="UP001620645"/>
    </source>
</evidence>
<dbReference type="Pfam" id="PF04752">
    <property type="entry name" value="ChaC"/>
    <property type="match status" value="1"/>
</dbReference>
<evidence type="ECO:0000313" key="7">
    <source>
        <dbReference type="EMBL" id="KAL3083129.1"/>
    </source>
</evidence>
<evidence type="ECO:0000256" key="3">
    <source>
        <dbReference type="ARBA" id="ARBA00023239"/>
    </source>
</evidence>
<keyword evidence="8" id="KW-1185">Reference proteome</keyword>
<protein>
    <recommendedName>
        <fullName evidence="2">glutathione-specific gamma-glutamylcyclotransferase</fullName>
        <ecNumber evidence="2">4.3.2.7</ecNumber>
    </recommendedName>
    <alternativeName>
        <fullName evidence="4">Cation transport regulator-like protein 2</fullName>
    </alternativeName>
</protein>
<evidence type="ECO:0000256" key="5">
    <source>
        <dbReference type="ARBA" id="ARBA00045227"/>
    </source>
</evidence>
<dbReference type="InterPro" id="IPR006840">
    <property type="entry name" value="ChaC"/>
</dbReference>
<dbReference type="EC" id="4.3.2.7" evidence="2"/>
<evidence type="ECO:0000256" key="6">
    <source>
        <dbReference type="ARBA" id="ARBA00048073"/>
    </source>
</evidence>
<accession>A0ABD2IT02</accession>
<dbReference type="SUPFAM" id="SSF110857">
    <property type="entry name" value="Gamma-glutamyl cyclotransferase-like"/>
    <property type="match status" value="1"/>
</dbReference>
<comment type="similarity">
    <text evidence="1">Belongs to the gamma-glutamylcyclotransferase family. ChaC subfamily.</text>
</comment>
<dbReference type="CDD" id="cd06661">
    <property type="entry name" value="GGCT_like"/>
    <property type="match status" value="1"/>
</dbReference>
<reference evidence="7 8" key="1">
    <citation type="submission" date="2024-10" db="EMBL/GenBank/DDBJ databases">
        <authorList>
            <person name="Kim D."/>
        </authorList>
    </citation>
    <scope>NUCLEOTIDE SEQUENCE [LARGE SCALE GENOMIC DNA]</scope>
    <source>
        <strain evidence="7">Taebaek</strain>
    </source>
</reference>
<dbReference type="EMBL" id="JBICCN010000254">
    <property type="protein sequence ID" value="KAL3083129.1"/>
    <property type="molecule type" value="Genomic_DNA"/>
</dbReference>
<dbReference type="Gene3D" id="3.10.490.10">
    <property type="entry name" value="Gamma-glutamyl cyclotransferase-like"/>
    <property type="match status" value="1"/>
</dbReference>
<organism evidence="7 8">
    <name type="scientific">Heterodera schachtii</name>
    <name type="common">Sugarbeet cyst nematode worm</name>
    <name type="synonym">Tylenchus schachtii</name>
    <dbReference type="NCBI Taxonomy" id="97005"/>
    <lineage>
        <taxon>Eukaryota</taxon>
        <taxon>Metazoa</taxon>
        <taxon>Ecdysozoa</taxon>
        <taxon>Nematoda</taxon>
        <taxon>Chromadorea</taxon>
        <taxon>Rhabditida</taxon>
        <taxon>Tylenchina</taxon>
        <taxon>Tylenchomorpha</taxon>
        <taxon>Tylenchoidea</taxon>
        <taxon>Heteroderidae</taxon>
        <taxon>Heteroderinae</taxon>
        <taxon>Heterodera</taxon>
    </lineage>
</organism>
<comment type="caution">
    <text evidence="7">The sequence shown here is derived from an EMBL/GenBank/DDBJ whole genome shotgun (WGS) entry which is preliminary data.</text>
</comment>
<dbReference type="GO" id="GO:0061928">
    <property type="term" value="F:glutathione specific gamma-glutamylcyclotransferase activity"/>
    <property type="evidence" value="ECO:0007669"/>
    <property type="project" value="UniProtKB-EC"/>
</dbReference>
<comment type="function">
    <text evidence="5">Catalyzes the cleavage of glutathione into 5-oxo-L-proline and a Cys-Gly dipeptide. Acts specifically on glutathione, but not on other gamma-glutamyl peptides.</text>
</comment>